<organism evidence="3 4">
    <name type="scientific">Geomonas silvestris</name>
    <dbReference type="NCBI Taxonomy" id="2740184"/>
    <lineage>
        <taxon>Bacteria</taxon>
        <taxon>Pseudomonadati</taxon>
        <taxon>Thermodesulfobacteriota</taxon>
        <taxon>Desulfuromonadia</taxon>
        <taxon>Geobacterales</taxon>
        <taxon>Geobacteraceae</taxon>
        <taxon>Geomonas</taxon>
    </lineage>
</organism>
<evidence type="ECO:0000256" key="2">
    <source>
        <dbReference type="SAM" id="Phobius"/>
    </source>
</evidence>
<dbReference type="EMBL" id="BLXX01000002">
    <property type="protein sequence ID" value="GFO58629.1"/>
    <property type="molecule type" value="Genomic_DNA"/>
</dbReference>
<keyword evidence="2" id="KW-0812">Transmembrane</keyword>
<feature type="transmembrane region" description="Helical" evidence="2">
    <location>
        <begin position="6"/>
        <end position="28"/>
    </location>
</feature>
<feature type="region of interest" description="Disordered" evidence="1">
    <location>
        <begin position="195"/>
        <end position="219"/>
    </location>
</feature>
<proteinExistence type="predicted"/>
<evidence type="ECO:0000256" key="1">
    <source>
        <dbReference type="SAM" id="MobiDB-lite"/>
    </source>
</evidence>
<feature type="compositionally biased region" description="Basic and acidic residues" evidence="1">
    <location>
        <begin position="205"/>
        <end position="219"/>
    </location>
</feature>
<keyword evidence="4" id="KW-1185">Reference proteome</keyword>
<evidence type="ECO:0000313" key="3">
    <source>
        <dbReference type="EMBL" id="GFO58629.1"/>
    </source>
</evidence>
<comment type="caution">
    <text evidence="3">The sequence shown here is derived from an EMBL/GenBank/DDBJ whole genome shotgun (WGS) entry which is preliminary data.</text>
</comment>
<dbReference type="RefSeq" id="WP_183353484.1">
    <property type="nucleotide sequence ID" value="NZ_BLXX01000002.1"/>
</dbReference>
<sequence>MNGSDLIYYGITGCVIVLFLAVVVNYSVNTIIKQLTERSLVRFQERLAQETAKALAGFRASICEQMAVQERKSDTLAKLYAMLIDLTRDGKEFVKSAGKGEPLRAEKTMRTFEEASRSFGEQMRKHSLHFSDEYKALMDGFVAEQESLIKFFGARWKTGGRDAEERKQDIEEIRQHWARFEDRVGVIMEHTRNEFRGKTATPESVMRKWLNETPDKEAK</sequence>
<accession>A0A6V8MG19</accession>
<evidence type="ECO:0000313" key="4">
    <source>
        <dbReference type="Proteomes" id="UP000556026"/>
    </source>
</evidence>
<dbReference type="Proteomes" id="UP000556026">
    <property type="component" value="Unassembled WGS sequence"/>
</dbReference>
<reference evidence="4" key="1">
    <citation type="submission" date="2020-06" db="EMBL/GenBank/DDBJ databases">
        <title>Draft genomic sequence of Geomonas sp. Red330.</title>
        <authorList>
            <person name="Itoh H."/>
            <person name="Zhenxing X."/>
            <person name="Ushijima N."/>
            <person name="Masuda Y."/>
            <person name="Shiratori Y."/>
            <person name="Senoo K."/>
        </authorList>
    </citation>
    <scope>NUCLEOTIDE SEQUENCE [LARGE SCALE GENOMIC DNA]</scope>
    <source>
        <strain evidence="4">Red330</strain>
    </source>
</reference>
<keyword evidence="2" id="KW-0472">Membrane</keyword>
<name>A0A6V8MG19_9BACT</name>
<dbReference type="AlphaFoldDB" id="A0A6V8MG19"/>
<gene>
    <name evidence="3" type="ORF">GMST_09540</name>
</gene>
<protein>
    <submittedName>
        <fullName evidence="3">Uncharacterized protein</fullName>
    </submittedName>
</protein>
<keyword evidence="2" id="KW-1133">Transmembrane helix</keyword>